<keyword evidence="1" id="KW-1133">Transmembrane helix</keyword>
<evidence type="ECO:0000313" key="3">
    <source>
        <dbReference type="Proteomes" id="UP000627166"/>
    </source>
</evidence>
<keyword evidence="3" id="KW-1185">Reference proteome</keyword>
<organism evidence="2 3">
    <name type="scientific">Clostridium faecium</name>
    <dbReference type="NCBI Taxonomy" id="2762223"/>
    <lineage>
        <taxon>Bacteria</taxon>
        <taxon>Bacillati</taxon>
        <taxon>Bacillota</taxon>
        <taxon>Clostridia</taxon>
        <taxon>Eubacteriales</taxon>
        <taxon>Clostridiaceae</taxon>
        <taxon>Clostridium</taxon>
    </lineage>
</organism>
<name>A0ABR8YW68_9CLOT</name>
<comment type="caution">
    <text evidence="2">The sequence shown here is derived from an EMBL/GenBank/DDBJ whole genome shotgun (WGS) entry which is preliminary data.</text>
</comment>
<reference evidence="2 3" key="1">
    <citation type="submission" date="2020-08" db="EMBL/GenBank/DDBJ databases">
        <title>A Genomic Blueprint of the Chicken Gut Microbiome.</title>
        <authorList>
            <person name="Gilroy R."/>
            <person name="Ravi A."/>
            <person name="Getino M."/>
            <person name="Pursley I."/>
            <person name="Horton D.L."/>
            <person name="Alikhan N.-F."/>
            <person name="Baker D."/>
            <person name="Gharbi K."/>
            <person name="Hall N."/>
            <person name="Watson M."/>
            <person name="Adriaenssens E.M."/>
            <person name="Foster-Nyarko E."/>
            <person name="Jarju S."/>
            <person name="Secka A."/>
            <person name="Antonio M."/>
            <person name="Oren A."/>
            <person name="Chaudhuri R."/>
            <person name="La Ragione R.M."/>
            <person name="Hildebrand F."/>
            <person name="Pallen M.J."/>
        </authorList>
    </citation>
    <scope>NUCLEOTIDE SEQUENCE [LARGE SCALE GENOMIC DNA]</scope>
    <source>
        <strain evidence="2 3">N37</strain>
    </source>
</reference>
<proteinExistence type="predicted"/>
<protein>
    <submittedName>
        <fullName evidence="2">Uncharacterized protein</fullName>
    </submittedName>
</protein>
<sequence length="87" mass="9510">MVILPIISLIIIIMVLCTPIVNSTLIALGFIFISIVSSLISIKYTYIKSEGNNKLAKITINLCSVIIIMSIFALAFIIVLKILISLT</sequence>
<evidence type="ECO:0000256" key="1">
    <source>
        <dbReference type="SAM" id="Phobius"/>
    </source>
</evidence>
<keyword evidence="1" id="KW-0812">Transmembrane</keyword>
<dbReference type="RefSeq" id="WP_191741423.1">
    <property type="nucleotide sequence ID" value="NZ_JACSQB010000145.1"/>
</dbReference>
<evidence type="ECO:0000313" key="2">
    <source>
        <dbReference type="EMBL" id="MBD8048475.1"/>
    </source>
</evidence>
<dbReference type="Proteomes" id="UP000627166">
    <property type="component" value="Unassembled WGS sequence"/>
</dbReference>
<feature type="transmembrane region" description="Helical" evidence="1">
    <location>
        <begin position="27"/>
        <end position="46"/>
    </location>
</feature>
<dbReference type="EMBL" id="JACSQB010000145">
    <property type="protein sequence ID" value="MBD8048475.1"/>
    <property type="molecule type" value="Genomic_DNA"/>
</dbReference>
<gene>
    <name evidence="2" type="ORF">H9637_15785</name>
</gene>
<accession>A0ABR8YW68</accession>
<keyword evidence="1" id="KW-0472">Membrane</keyword>
<feature type="transmembrane region" description="Helical" evidence="1">
    <location>
        <begin position="58"/>
        <end position="84"/>
    </location>
</feature>